<dbReference type="PANTHER" id="PTHR42194:SF1">
    <property type="entry name" value="UPF0276 PROTEIN HI_1600"/>
    <property type="match status" value="1"/>
</dbReference>
<dbReference type="InterPro" id="IPR007801">
    <property type="entry name" value="MbnB/TglH/ChrH"/>
</dbReference>
<dbReference type="OrthoDB" id="9763101at2"/>
<dbReference type="Pfam" id="PF05114">
    <property type="entry name" value="MbnB_TglH_ChrH"/>
    <property type="match status" value="1"/>
</dbReference>
<dbReference type="Proteomes" id="UP000263900">
    <property type="component" value="Chromosome"/>
</dbReference>
<dbReference type="EMBL" id="CP032157">
    <property type="protein sequence ID" value="AXY78851.1"/>
    <property type="molecule type" value="Genomic_DNA"/>
</dbReference>
<keyword evidence="2" id="KW-1185">Reference proteome</keyword>
<dbReference type="Gene3D" id="3.20.20.150">
    <property type="entry name" value="Divalent-metal-dependent TIM barrel enzymes"/>
    <property type="match status" value="1"/>
</dbReference>
<evidence type="ECO:0000313" key="2">
    <source>
        <dbReference type="Proteomes" id="UP000263900"/>
    </source>
</evidence>
<protein>
    <submittedName>
        <fullName evidence="1">DUF692 family protein</fullName>
    </submittedName>
</protein>
<dbReference type="PANTHER" id="PTHR42194">
    <property type="entry name" value="UPF0276 PROTEIN HI_1600"/>
    <property type="match status" value="1"/>
</dbReference>
<dbReference type="AlphaFoldDB" id="A0A3B7NAU4"/>
<name>A0A3B7NAU4_9BACT</name>
<gene>
    <name evidence="1" type="ORF">D3H65_31590</name>
</gene>
<sequence>MEESRIEALEWSFDTLYKVQEIPTWFQELLTAFSKEKRLIGHGVFFSLFSGKWLPEQEAWLKALQQTCSEFQFDHITEHFGFMTGKNFHQGAPLNIPYTPTTLAIGQDRLKRIYAACQCPVGLENLAFSYSLDEVKRHGRFLDKLLEPVNGFIILDLHNLWCQLHNFSIALEELIGLYPLDRVREIHISGGSWDHSQIEKGRTIRRDTHDDAVPAAVFQLLETVIPACPHLKYVVLEQLGNGLESIESKQQFYADFLEMESIIRRQSQPAYLTNLASFLPLSPIVMGPPVEDEGLYEQQAALSTILETSHSYEEARTLLGQSSLACSEWQVENWDPAMIETAMKIAQKWKAGFVGFIS</sequence>
<dbReference type="KEGG" id="pseg:D3H65_31590"/>
<organism evidence="1 2">
    <name type="scientific">Paraflavitalea soli</name>
    <dbReference type="NCBI Taxonomy" id="2315862"/>
    <lineage>
        <taxon>Bacteria</taxon>
        <taxon>Pseudomonadati</taxon>
        <taxon>Bacteroidota</taxon>
        <taxon>Chitinophagia</taxon>
        <taxon>Chitinophagales</taxon>
        <taxon>Chitinophagaceae</taxon>
        <taxon>Paraflavitalea</taxon>
    </lineage>
</organism>
<reference evidence="1 2" key="1">
    <citation type="submission" date="2018-09" db="EMBL/GenBank/DDBJ databases">
        <title>Genome sequencing of strain 6GH32-13.</title>
        <authorList>
            <person name="Weon H.-Y."/>
            <person name="Heo J."/>
            <person name="Kwon S.-W."/>
        </authorList>
    </citation>
    <scope>NUCLEOTIDE SEQUENCE [LARGE SCALE GENOMIC DNA]</scope>
    <source>
        <strain evidence="1 2">5GH32-13</strain>
    </source>
</reference>
<proteinExistence type="predicted"/>
<accession>A0A3B7NAU4</accession>
<evidence type="ECO:0000313" key="1">
    <source>
        <dbReference type="EMBL" id="AXY78851.1"/>
    </source>
</evidence>